<dbReference type="EMBL" id="MK937605">
    <property type="protein sequence ID" value="QDH93026.1"/>
    <property type="molecule type" value="Genomic_DNA"/>
</dbReference>
<evidence type="ECO:0000313" key="2">
    <source>
        <dbReference type="Proteomes" id="UP000317263"/>
    </source>
</evidence>
<organism evidence="1 2">
    <name type="scientific">Mycobacterium phage Stephig9</name>
    <dbReference type="NCBI Taxonomy" id="2591224"/>
    <lineage>
        <taxon>Viruses</taxon>
        <taxon>Duplodnaviria</taxon>
        <taxon>Heunggongvirae</taxon>
        <taxon>Uroviricota</taxon>
        <taxon>Caudoviricetes</taxon>
        <taxon>Fromanvirus</taxon>
        <taxon>Fromanvirus astro</taxon>
    </lineage>
</organism>
<gene>
    <name evidence="1" type="primary">80</name>
    <name evidence="1" type="ORF">SEA_STEPHIG9_80</name>
</gene>
<name>A0A514DHC2_9CAUD</name>
<proteinExistence type="predicted"/>
<evidence type="ECO:0000313" key="1">
    <source>
        <dbReference type="EMBL" id="QDH93026.1"/>
    </source>
</evidence>
<protein>
    <submittedName>
        <fullName evidence="1">Uncharacterized protein</fullName>
    </submittedName>
</protein>
<accession>A0A514DHC2</accession>
<dbReference type="Proteomes" id="UP000317263">
    <property type="component" value="Segment"/>
</dbReference>
<reference evidence="1 2" key="1">
    <citation type="submission" date="2019-05" db="EMBL/GenBank/DDBJ databases">
        <authorList>
            <person name="Chung H.-M."/>
            <person name="Dalia R."/>
            <person name="Diaz J."/>
            <person name="Khakhina S."/>
            <person name="Lee-Soety J.Y."/>
            <person name="Lindberg H.M."/>
            <person name="Pape-Zambito D.A."/>
            <person name="Sunnen C.N."/>
            <person name="Garlena R.A."/>
            <person name="Russell D.A."/>
            <person name="Pope W.H."/>
            <person name="Jacobs-Sera D."/>
            <person name="Hatfull G.F."/>
        </authorList>
    </citation>
    <scope>NUCLEOTIDE SEQUENCE [LARGE SCALE GENOMIC DNA]</scope>
</reference>
<sequence>MSKRGELLTFTSIHGTAVFRDYEGFVIPDKQYWRVEMGRLDWLNGPSEYLFPSEAAAFRFGAAEKLRASQHEYYDRDGTFHRGVDRDIAVRCLNGYAIPIELTDLGDIPDDDEDA</sequence>